<reference evidence="1" key="2">
    <citation type="submission" date="2021-04" db="EMBL/GenBank/DDBJ databases">
        <authorList>
            <person name="Gilroy R."/>
        </authorList>
    </citation>
    <scope>NUCLEOTIDE SEQUENCE</scope>
    <source>
        <strain evidence="1">CHK192-19661</strain>
    </source>
</reference>
<comment type="caution">
    <text evidence="1">The sequence shown here is derived from an EMBL/GenBank/DDBJ whole genome shotgun (WGS) entry which is preliminary data.</text>
</comment>
<dbReference type="Proteomes" id="UP000824025">
    <property type="component" value="Unassembled WGS sequence"/>
</dbReference>
<accession>A0A9D2IIN7</accession>
<protein>
    <submittedName>
        <fullName evidence="1">Uncharacterized protein</fullName>
    </submittedName>
</protein>
<evidence type="ECO:0000313" key="2">
    <source>
        <dbReference type="Proteomes" id="UP000824025"/>
    </source>
</evidence>
<organism evidence="1 2">
    <name type="scientific">Candidatus Borkfalkia avicola</name>
    <dbReference type="NCBI Taxonomy" id="2838503"/>
    <lineage>
        <taxon>Bacteria</taxon>
        <taxon>Bacillati</taxon>
        <taxon>Bacillota</taxon>
        <taxon>Clostridia</taxon>
        <taxon>Christensenellales</taxon>
        <taxon>Christensenellaceae</taxon>
        <taxon>Candidatus Borkfalkia</taxon>
    </lineage>
</organism>
<proteinExistence type="predicted"/>
<reference evidence="1" key="1">
    <citation type="journal article" date="2021" name="PeerJ">
        <title>Extensive microbial diversity within the chicken gut microbiome revealed by metagenomics and culture.</title>
        <authorList>
            <person name="Gilroy R."/>
            <person name="Ravi A."/>
            <person name="Getino M."/>
            <person name="Pursley I."/>
            <person name="Horton D.L."/>
            <person name="Alikhan N.F."/>
            <person name="Baker D."/>
            <person name="Gharbi K."/>
            <person name="Hall N."/>
            <person name="Watson M."/>
            <person name="Adriaenssens E.M."/>
            <person name="Foster-Nyarko E."/>
            <person name="Jarju S."/>
            <person name="Secka A."/>
            <person name="Antonio M."/>
            <person name="Oren A."/>
            <person name="Chaudhuri R.R."/>
            <person name="La Ragione R."/>
            <person name="Hildebrand F."/>
            <person name="Pallen M.J."/>
        </authorList>
    </citation>
    <scope>NUCLEOTIDE SEQUENCE</scope>
    <source>
        <strain evidence="1">CHK192-19661</strain>
    </source>
</reference>
<gene>
    <name evidence="1" type="ORF">H9726_04735</name>
</gene>
<sequence>MEQTEKKRDFKVLAEKIAPDNVLIMAELLAIKETKKLVKFMGQHAIRAHAVLCTDVFCKDMPDYTLSDNYDIVQSVAAFLCEHCGEYLDDFLYVSKRGKNISIKVEGYLIVTRMLCEKYRFRQRYISLDRIIKKLEYGKETAEEEDYSLVDAVIASLNLTENMNLALEYRMSGMSYPSIAKMLSRATSTIYEYFEKMRARYTAIYGA</sequence>
<name>A0A9D2IIN7_9FIRM</name>
<dbReference type="AlphaFoldDB" id="A0A9D2IIN7"/>
<dbReference type="EMBL" id="DXCF01000025">
    <property type="protein sequence ID" value="HIZ09778.1"/>
    <property type="molecule type" value="Genomic_DNA"/>
</dbReference>
<evidence type="ECO:0000313" key="1">
    <source>
        <dbReference type="EMBL" id="HIZ09778.1"/>
    </source>
</evidence>